<dbReference type="Proteomes" id="UP000535890">
    <property type="component" value="Unassembled WGS sequence"/>
</dbReference>
<dbReference type="Pfam" id="PF06155">
    <property type="entry name" value="GBBH-like_N"/>
    <property type="match status" value="1"/>
</dbReference>
<dbReference type="SUPFAM" id="SSF51197">
    <property type="entry name" value="Clavaminate synthase-like"/>
    <property type="match status" value="1"/>
</dbReference>
<keyword evidence="11" id="KW-1185">Reference proteome</keyword>
<evidence type="ECO:0000256" key="1">
    <source>
        <dbReference type="ARBA" id="ARBA00001954"/>
    </source>
</evidence>
<feature type="region of interest" description="Disordered" evidence="7">
    <location>
        <begin position="1"/>
        <end position="21"/>
    </location>
</feature>
<keyword evidence="6" id="KW-0408">Iron</keyword>
<dbReference type="PANTHER" id="PTHR10696:SF25">
    <property type="entry name" value="OXIDOREDUCTASE AIM17-RELATED"/>
    <property type="match status" value="1"/>
</dbReference>
<dbReference type="Gene3D" id="3.60.130.10">
    <property type="entry name" value="Clavaminate synthase-like"/>
    <property type="match status" value="1"/>
</dbReference>
<keyword evidence="3" id="KW-0479">Metal-binding</keyword>
<dbReference type="InterPro" id="IPR003819">
    <property type="entry name" value="TauD/TfdA-like"/>
</dbReference>
<evidence type="ECO:0000256" key="5">
    <source>
        <dbReference type="ARBA" id="ARBA00023002"/>
    </source>
</evidence>
<evidence type="ECO:0000313" key="10">
    <source>
        <dbReference type="EMBL" id="NYD35124.1"/>
    </source>
</evidence>
<dbReference type="InterPro" id="IPR042098">
    <property type="entry name" value="TauD-like_sf"/>
</dbReference>
<feature type="domain" description="TauD/TfdA-like" evidence="8">
    <location>
        <begin position="147"/>
        <end position="377"/>
    </location>
</feature>
<dbReference type="GO" id="GO:0008336">
    <property type="term" value="F:gamma-butyrobetaine dioxygenase activity"/>
    <property type="evidence" value="ECO:0007669"/>
    <property type="project" value="UniProtKB-EC"/>
</dbReference>
<comment type="cofactor">
    <cofactor evidence="1">
        <name>Fe(2+)</name>
        <dbReference type="ChEBI" id="CHEBI:29033"/>
    </cofactor>
</comment>
<feature type="domain" description="Gamma-butyrobetaine hydroxylase-like N-terminal" evidence="9">
    <location>
        <begin position="42"/>
        <end position="112"/>
    </location>
</feature>
<evidence type="ECO:0000256" key="6">
    <source>
        <dbReference type="ARBA" id="ARBA00023004"/>
    </source>
</evidence>
<dbReference type="AlphaFoldDB" id="A0A7Y9J4X4"/>
<gene>
    <name evidence="10" type="ORF">BJ983_001226</name>
</gene>
<keyword evidence="5 10" id="KW-0560">Oxidoreductase</keyword>
<dbReference type="InterPro" id="IPR038492">
    <property type="entry name" value="GBBH-like_N_sf"/>
</dbReference>
<dbReference type="EC" id="1.14.11.1" evidence="10"/>
<name>A0A7Y9J4X4_9PSEU</name>
<evidence type="ECO:0000259" key="8">
    <source>
        <dbReference type="Pfam" id="PF02668"/>
    </source>
</evidence>
<proteinExistence type="inferred from homology"/>
<sequence>MSLVGHDTPQPTTVDRDTDLGSVVGPEGALVLGPRALAVVIDGRARRFHYVWLRDNSWAGEDRVAQSGERKLFTASIADGIAPTSASYDPNAGLEILWNDGRAATYSPAWLRRYDYSPAARAARRSPVTLWSAAAGEPPRFPHDEVLGSAEGQLAYLDAVREHGAAIVTGVPCEHHEVERFAERIGHVREVAFERVHNVRHDPAGYNVAHTPGELKPHTDMPSYNWPPSIQLLHFLTNQATGGESTLVDGWAAVAELRRDAPEHFDTLVRVPVPYQLFSDDEDTWAENPMIQLDTDGQVRLFRFSNQLAQPLAAPFEEVEVFYAAYRHLARIIDSGRYRATFKSSDGDLLTVHSHRVLHGRMPYDPASGARHLQDVYMEFDDFTARRRVLRGEHQPLPAQPQETR</sequence>
<evidence type="ECO:0000256" key="7">
    <source>
        <dbReference type="SAM" id="MobiDB-lite"/>
    </source>
</evidence>
<evidence type="ECO:0000256" key="3">
    <source>
        <dbReference type="ARBA" id="ARBA00022723"/>
    </source>
</evidence>
<evidence type="ECO:0000256" key="4">
    <source>
        <dbReference type="ARBA" id="ARBA00022964"/>
    </source>
</evidence>
<keyword evidence="4 10" id="KW-0223">Dioxygenase</keyword>
<dbReference type="Pfam" id="PF02668">
    <property type="entry name" value="TauD"/>
    <property type="match status" value="1"/>
</dbReference>
<reference evidence="10 11" key="1">
    <citation type="submission" date="2020-07" db="EMBL/GenBank/DDBJ databases">
        <title>Sequencing the genomes of 1000 actinobacteria strains.</title>
        <authorList>
            <person name="Klenk H.-P."/>
        </authorList>
    </citation>
    <scope>NUCLEOTIDE SEQUENCE [LARGE SCALE GENOMIC DNA]</scope>
    <source>
        <strain evidence="10 11">DSM 45772</strain>
    </source>
</reference>
<accession>A0A7Y9J4X4</accession>
<comment type="similarity">
    <text evidence="2">Belongs to the gamma-BBH/TMLD family.</text>
</comment>
<evidence type="ECO:0000256" key="2">
    <source>
        <dbReference type="ARBA" id="ARBA00008654"/>
    </source>
</evidence>
<dbReference type="InterPro" id="IPR010376">
    <property type="entry name" value="GBBH-like_N"/>
</dbReference>
<dbReference type="EMBL" id="JACCBN010000001">
    <property type="protein sequence ID" value="NYD35124.1"/>
    <property type="molecule type" value="Genomic_DNA"/>
</dbReference>
<organism evidence="10 11">
    <name type="scientific">Actinomycetospora corticicola</name>
    <dbReference type="NCBI Taxonomy" id="663602"/>
    <lineage>
        <taxon>Bacteria</taxon>
        <taxon>Bacillati</taxon>
        <taxon>Actinomycetota</taxon>
        <taxon>Actinomycetes</taxon>
        <taxon>Pseudonocardiales</taxon>
        <taxon>Pseudonocardiaceae</taxon>
        <taxon>Actinomycetospora</taxon>
    </lineage>
</organism>
<dbReference type="Gene3D" id="3.30.2020.30">
    <property type="match status" value="1"/>
</dbReference>
<dbReference type="GO" id="GO:0046872">
    <property type="term" value="F:metal ion binding"/>
    <property type="evidence" value="ECO:0007669"/>
    <property type="project" value="UniProtKB-KW"/>
</dbReference>
<dbReference type="PANTHER" id="PTHR10696">
    <property type="entry name" value="GAMMA-BUTYROBETAINE HYDROXYLASE-RELATED"/>
    <property type="match status" value="1"/>
</dbReference>
<evidence type="ECO:0000313" key="11">
    <source>
        <dbReference type="Proteomes" id="UP000535890"/>
    </source>
</evidence>
<dbReference type="GO" id="GO:0045329">
    <property type="term" value="P:carnitine biosynthetic process"/>
    <property type="evidence" value="ECO:0007669"/>
    <property type="project" value="TreeGrafter"/>
</dbReference>
<dbReference type="RefSeq" id="WP_179793002.1">
    <property type="nucleotide sequence ID" value="NZ_BAABHP010000004.1"/>
</dbReference>
<dbReference type="InterPro" id="IPR050411">
    <property type="entry name" value="AlphaKG_dependent_hydroxylases"/>
</dbReference>
<evidence type="ECO:0000259" key="9">
    <source>
        <dbReference type="Pfam" id="PF06155"/>
    </source>
</evidence>
<protein>
    <submittedName>
        <fullName evidence="10">Gamma-butyrobetaine dioxygenase</fullName>
        <ecNumber evidence="10">1.14.11.1</ecNumber>
    </submittedName>
</protein>
<comment type="caution">
    <text evidence="10">The sequence shown here is derived from an EMBL/GenBank/DDBJ whole genome shotgun (WGS) entry which is preliminary data.</text>
</comment>